<protein>
    <submittedName>
        <fullName evidence="7">Unannotated protein</fullName>
    </submittedName>
</protein>
<keyword evidence="4 5" id="KW-0472">Membrane</keyword>
<feature type="transmembrane region" description="Helical" evidence="5">
    <location>
        <begin position="276"/>
        <end position="294"/>
    </location>
</feature>
<organism evidence="7">
    <name type="scientific">freshwater metagenome</name>
    <dbReference type="NCBI Taxonomy" id="449393"/>
    <lineage>
        <taxon>unclassified sequences</taxon>
        <taxon>metagenomes</taxon>
        <taxon>ecological metagenomes</taxon>
    </lineage>
</organism>
<evidence type="ECO:0000256" key="1">
    <source>
        <dbReference type="ARBA" id="ARBA00004141"/>
    </source>
</evidence>
<dbReference type="SUPFAM" id="SSF103481">
    <property type="entry name" value="Multidrug resistance efflux transporter EmrE"/>
    <property type="match status" value="2"/>
</dbReference>
<dbReference type="AlphaFoldDB" id="A0A6J7IGC2"/>
<evidence type="ECO:0000313" key="7">
    <source>
        <dbReference type="EMBL" id="CAB4930059.1"/>
    </source>
</evidence>
<feature type="transmembrane region" description="Helical" evidence="5">
    <location>
        <begin position="187"/>
        <end position="204"/>
    </location>
</feature>
<reference evidence="7" key="1">
    <citation type="submission" date="2020-05" db="EMBL/GenBank/DDBJ databases">
        <authorList>
            <person name="Chiriac C."/>
            <person name="Salcher M."/>
            <person name="Ghai R."/>
            <person name="Kavagutti S V."/>
        </authorList>
    </citation>
    <scope>NUCLEOTIDE SEQUENCE</scope>
</reference>
<dbReference type="GO" id="GO:0016020">
    <property type="term" value="C:membrane"/>
    <property type="evidence" value="ECO:0007669"/>
    <property type="project" value="UniProtKB-SubCell"/>
</dbReference>
<dbReference type="PANTHER" id="PTHR32322">
    <property type="entry name" value="INNER MEMBRANE TRANSPORTER"/>
    <property type="match status" value="1"/>
</dbReference>
<evidence type="ECO:0000256" key="3">
    <source>
        <dbReference type="ARBA" id="ARBA00022989"/>
    </source>
</evidence>
<dbReference type="PANTHER" id="PTHR32322:SF2">
    <property type="entry name" value="EAMA DOMAIN-CONTAINING PROTEIN"/>
    <property type="match status" value="1"/>
</dbReference>
<feature type="domain" description="EamA" evidence="6">
    <location>
        <begin position="161"/>
        <end position="293"/>
    </location>
</feature>
<gene>
    <name evidence="7" type="ORF">UFOPK3773_00186</name>
</gene>
<feature type="transmembrane region" description="Helical" evidence="5">
    <location>
        <begin position="157"/>
        <end position="175"/>
    </location>
</feature>
<evidence type="ECO:0000256" key="4">
    <source>
        <dbReference type="ARBA" id="ARBA00023136"/>
    </source>
</evidence>
<dbReference type="EMBL" id="CAFBNF010000009">
    <property type="protein sequence ID" value="CAB4930059.1"/>
    <property type="molecule type" value="Genomic_DNA"/>
</dbReference>
<accession>A0A6J7IGC2</accession>
<feature type="transmembrane region" description="Helical" evidence="5">
    <location>
        <begin position="101"/>
        <end position="121"/>
    </location>
</feature>
<keyword evidence="2 5" id="KW-0812">Transmembrane</keyword>
<feature type="transmembrane region" description="Helical" evidence="5">
    <location>
        <begin position="40"/>
        <end position="61"/>
    </location>
</feature>
<feature type="transmembrane region" description="Helical" evidence="5">
    <location>
        <begin position="73"/>
        <end position="95"/>
    </location>
</feature>
<dbReference type="InterPro" id="IPR050638">
    <property type="entry name" value="AA-Vitamin_Transporters"/>
</dbReference>
<feature type="transmembrane region" description="Helical" evidence="5">
    <location>
        <begin position="12"/>
        <end position="34"/>
    </location>
</feature>
<evidence type="ECO:0000259" key="6">
    <source>
        <dbReference type="Pfam" id="PF00892"/>
    </source>
</evidence>
<evidence type="ECO:0000256" key="2">
    <source>
        <dbReference type="ARBA" id="ARBA00022692"/>
    </source>
</evidence>
<name>A0A6J7IGC2_9ZZZZ</name>
<keyword evidence="3 5" id="KW-1133">Transmembrane helix</keyword>
<feature type="domain" description="EamA" evidence="6">
    <location>
        <begin position="18"/>
        <end position="145"/>
    </location>
</feature>
<dbReference type="Pfam" id="PF00892">
    <property type="entry name" value="EamA"/>
    <property type="match status" value="2"/>
</dbReference>
<proteinExistence type="predicted"/>
<sequence length="312" mass="33287">MPTSVPPSRAAVWTNLWLVYLIWGSTYLGIAIAIETAQPLWSMAIRLSGAGALLALILALTRGPRALRVPVREAVSASLLGVMMLTGGIGVVALAVRYVPIGVAALLVATSPLMGVVLRSATGDRPHVLTWVGIAVGLLGLGLLLRPSSEGFTTDRLVWSGLILLGQILWAAGSFLTPKLRVPRDPLVLVSYEMFFGGLCFFLWSRLINEQVDISVISTRSWLALAYLTVAGVVGYGAFTWLITHVPLSLAMTYAYVNPIVALTLGWFVLHQEVSQSIVIGGVFTLVGVGLVITGERSVVRKRTEAALVDSG</sequence>
<feature type="transmembrane region" description="Helical" evidence="5">
    <location>
        <begin position="224"/>
        <end position="243"/>
    </location>
</feature>
<dbReference type="InterPro" id="IPR037185">
    <property type="entry name" value="EmrE-like"/>
</dbReference>
<dbReference type="InterPro" id="IPR000620">
    <property type="entry name" value="EamA_dom"/>
</dbReference>
<evidence type="ECO:0000256" key="5">
    <source>
        <dbReference type="SAM" id="Phobius"/>
    </source>
</evidence>
<feature type="transmembrane region" description="Helical" evidence="5">
    <location>
        <begin position="250"/>
        <end position="270"/>
    </location>
</feature>
<comment type="subcellular location">
    <subcellularLocation>
        <location evidence="1">Membrane</location>
        <topology evidence="1">Multi-pass membrane protein</topology>
    </subcellularLocation>
</comment>
<feature type="transmembrane region" description="Helical" evidence="5">
    <location>
        <begin position="128"/>
        <end position="145"/>
    </location>
</feature>